<dbReference type="EMBL" id="CAJNOO010005760">
    <property type="protein sequence ID" value="CAF1429578.1"/>
    <property type="molecule type" value="Genomic_DNA"/>
</dbReference>
<evidence type="ECO:0000313" key="2">
    <source>
        <dbReference type="EMBL" id="CAF1546311.1"/>
    </source>
</evidence>
<reference evidence="2" key="1">
    <citation type="submission" date="2021-02" db="EMBL/GenBank/DDBJ databases">
        <authorList>
            <person name="Nowell W R."/>
        </authorList>
    </citation>
    <scope>NUCLEOTIDE SEQUENCE</scope>
</reference>
<evidence type="ECO:0008006" key="6">
    <source>
        <dbReference type="Google" id="ProtNLM"/>
    </source>
</evidence>
<organism evidence="2 5">
    <name type="scientific">Rotaria sordida</name>
    <dbReference type="NCBI Taxonomy" id="392033"/>
    <lineage>
        <taxon>Eukaryota</taxon>
        <taxon>Metazoa</taxon>
        <taxon>Spiralia</taxon>
        <taxon>Gnathifera</taxon>
        <taxon>Rotifera</taxon>
        <taxon>Eurotatoria</taxon>
        <taxon>Bdelloidea</taxon>
        <taxon>Philodinida</taxon>
        <taxon>Philodinidae</taxon>
        <taxon>Rotaria</taxon>
    </lineage>
</organism>
<name>A0A815WQP4_9BILA</name>
<dbReference type="Proteomes" id="UP000663823">
    <property type="component" value="Unassembled WGS sequence"/>
</dbReference>
<dbReference type="EMBL" id="CAJOAX010008514">
    <property type="protein sequence ID" value="CAF4035620.1"/>
    <property type="molecule type" value="Genomic_DNA"/>
</dbReference>
<dbReference type="Proteomes" id="UP000663889">
    <property type="component" value="Unassembled WGS sequence"/>
</dbReference>
<accession>A0A815WQP4</accession>
<dbReference type="OrthoDB" id="10046738at2759"/>
<evidence type="ECO:0000313" key="1">
    <source>
        <dbReference type="EMBL" id="CAF1429578.1"/>
    </source>
</evidence>
<evidence type="ECO:0000313" key="3">
    <source>
        <dbReference type="EMBL" id="CAF4035620.1"/>
    </source>
</evidence>
<protein>
    <recommendedName>
        <fullName evidence="6">SWIM-type domain-containing protein</fullName>
    </recommendedName>
</protein>
<evidence type="ECO:0000313" key="4">
    <source>
        <dbReference type="EMBL" id="CAF4208800.1"/>
    </source>
</evidence>
<gene>
    <name evidence="4" type="ORF">FNK824_LOCUS36655</name>
    <name evidence="3" type="ORF">OTI717_LOCUS30870</name>
    <name evidence="1" type="ORF">RFH988_LOCUS35887</name>
    <name evidence="2" type="ORF">SEV965_LOCUS38435</name>
</gene>
<evidence type="ECO:0000313" key="5">
    <source>
        <dbReference type="Proteomes" id="UP000663889"/>
    </source>
</evidence>
<dbReference type="EMBL" id="CAJNOU010009407">
    <property type="protein sequence ID" value="CAF1546311.1"/>
    <property type="molecule type" value="Genomic_DNA"/>
</dbReference>
<dbReference type="EMBL" id="CAJOBE010017230">
    <property type="protein sequence ID" value="CAF4208800.1"/>
    <property type="molecule type" value="Genomic_DNA"/>
</dbReference>
<proteinExistence type="predicted"/>
<dbReference type="Proteomes" id="UP000663882">
    <property type="component" value="Unassembled WGS sequence"/>
</dbReference>
<sequence length="152" mass="17783">MSSGDLSLRSGWKNIVDIEDDFRFPHLIFDFLRQYTCGIYQVKQSSSYAKARLYNHDGEFEYQLSLSNDTILRCRIHSKHSSSTLYYLCIQFDNDDDDDPIKEHYCQCKSGATNLGCCSHITTILWYLGYARHIGWIPSTRTDLFREKLLKC</sequence>
<dbReference type="Proteomes" id="UP000663874">
    <property type="component" value="Unassembled WGS sequence"/>
</dbReference>
<dbReference type="AlphaFoldDB" id="A0A815WQP4"/>
<comment type="caution">
    <text evidence="2">The sequence shown here is derived from an EMBL/GenBank/DDBJ whole genome shotgun (WGS) entry which is preliminary data.</text>
</comment>